<keyword evidence="2" id="KW-1185">Reference proteome</keyword>
<dbReference type="EMBL" id="JBBYHT010000002">
    <property type="protein sequence ID" value="MEL1247640.1"/>
    <property type="molecule type" value="Genomic_DNA"/>
</dbReference>
<sequence>MKFLSTVFLFLFIAFLATPTLIAMVDKKADTSCFYTMCEEEENHSPFNEIKTVQTTNYSVIHFSFGELAKLNVLIEHDLLSFDNLAHQIFSPPPNLA</sequence>
<gene>
    <name evidence="1" type="ORF">AAEO58_06240</name>
</gene>
<evidence type="ECO:0000313" key="1">
    <source>
        <dbReference type="EMBL" id="MEL1247640.1"/>
    </source>
</evidence>
<dbReference type="Proteomes" id="UP001393056">
    <property type="component" value="Unassembled WGS sequence"/>
</dbReference>
<proteinExistence type="predicted"/>
<evidence type="ECO:0000313" key="2">
    <source>
        <dbReference type="Proteomes" id="UP001393056"/>
    </source>
</evidence>
<organism evidence="1 2">
    <name type="scientific">Flavobacterium helocola</name>
    <dbReference type="NCBI Taxonomy" id="3139139"/>
    <lineage>
        <taxon>Bacteria</taxon>
        <taxon>Pseudomonadati</taxon>
        <taxon>Bacteroidota</taxon>
        <taxon>Flavobacteriia</taxon>
        <taxon>Flavobacteriales</taxon>
        <taxon>Flavobacteriaceae</taxon>
        <taxon>Flavobacterium</taxon>
    </lineage>
</organism>
<reference evidence="1 2" key="1">
    <citation type="submission" date="2024-04" db="EMBL/GenBank/DDBJ databases">
        <title>Flavobacterium sp. DGU41 16S ribosomal RNA gene Genome sequencing and assembly.</title>
        <authorList>
            <person name="Park S."/>
        </authorList>
    </citation>
    <scope>NUCLEOTIDE SEQUENCE [LARGE SCALE GENOMIC DNA]</scope>
    <source>
        <strain evidence="1 2">DGU41</strain>
    </source>
</reference>
<protein>
    <submittedName>
        <fullName evidence="1">Uncharacterized protein</fullName>
    </submittedName>
</protein>
<accession>A0ABU9I5F5</accession>
<comment type="caution">
    <text evidence="1">The sequence shown here is derived from an EMBL/GenBank/DDBJ whole genome shotgun (WGS) entry which is preliminary data.</text>
</comment>
<dbReference type="RefSeq" id="WP_341682680.1">
    <property type="nucleotide sequence ID" value="NZ_JBBYHT010000002.1"/>
</dbReference>
<name>A0ABU9I5F5_9FLAO</name>